<dbReference type="GO" id="GO:0003700">
    <property type="term" value="F:DNA-binding transcription factor activity"/>
    <property type="evidence" value="ECO:0007669"/>
    <property type="project" value="UniProtKB-UniRule"/>
</dbReference>
<comment type="similarity">
    <text evidence="2 12">Belongs to the Fur family.</text>
</comment>
<evidence type="ECO:0000256" key="5">
    <source>
        <dbReference type="ARBA" id="ARBA00022723"/>
    </source>
</evidence>
<evidence type="ECO:0000313" key="13">
    <source>
        <dbReference type="EMBL" id="ASJ72948.1"/>
    </source>
</evidence>
<dbReference type="GO" id="GO:1900376">
    <property type="term" value="P:regulation of secondary metabolite biosynthetic process"/>
    <property type="evidence" value="ECO:0007669"/>
    <property type="project" value="TreeGrafter"/>
</dbReference>
<reference evidence="13 14" key="1">
    <citation type="submission" date="2016-12" db="EMBL/GenBank/DDBJ databases">
        <authorList>
            <person name="Song W.-J."/>
            <person name="Kurnit D.M."/>
        </authorList>
    </citation>
    <scope>NUCLEOTIDE SEQUENCE [LARGE SCALE GENOMIC DNA]</scope>
    <source>
        <strain evidence="13 14">IMCC3135</strain>
    </source>
</reference>
<dbReference type="CDD" id="cd07153">
    <property type="entry name" value="Fur_like"/>
    <property type="match status" value="1"/>
</dbReference>
<dbReference type="PANTHER" id="PTHR33202:SF18">
    <property type="entry name" value="TRANSCRIPTIONAL REGULATOR FURA"/>
    <property type="match status" value="1"/>
</dbReference>
<keyword evidence="10 12" id="KW-0804">Transcription</keyword>
<feature type="binding site" evidence="11">
    <location>
        <position position="141"/>
    </location>
    <ligand>
        <name>Zn(2+)</name>
        <dbReference type="ChEBI" id="CHEBI:29105"/>
    </ligand>
</feature>
<keyword evidence="7 12" id="KW-0408">Iron</keyword>
<comment type="cofactor">
    <cofactor evidence="11">
        <name>Zn(2+)</name>
        <dbReference type="ChEBI" id="CHEBI:29105"/>
    </cofactor>
    <text evidence="11">Binds 1 zinc ion per subunit.</text>
</comment>
<organism evidence="13 14">
    <name type="scientific">Granulosicoccus antarcticus IMCC3135</name>
    <dbReference type="NCBI Taxonomy" id="1192854"/>
    <lineage>
        <taxon>Bacteria</taxon>
        <taxon>Pseudomonadati</taxon>
        <taxon>Pseudomonadota</taxon>
        <taxon>Gammaproteobacteria</taxon>
        <taxon>Chromatiales</taxon>
        <taxon>Granulosicoccaceae</taxon>
        <taxon>Granulosicoccus</taxon>
    </lineage>
</organism>
<dbReference type="GO" id="GO:0008270">
    <property type="term" value="F:zinc ion binding"/>
    <property type="evidence" value="ECO:0007669"/>
    <property type="project" value="TreeGrafter"/>
</dbReference>
<evidence type="ECO:0000256" key="10">
    <source>
        <dbReference type="ARBA" id="ARBA00023163"/>
    </source>
</evidence>
<dbReference type="GO" id="GO:0000976">
    <property type="term" value="F:transcription cis-regulatory region binding"/>
    <property type="evidence" value="ECO:0007669"/>
    <property type="project" value="TreeGrafter"/>
</dbReference>
<evidence type="ECO:0000256" key="6">
    <source>
        <dbReference type="ARBA" id="ARBA00022833"/>
    </source>
</evidence>
<sequence>MNKSEISQDQYTVDVPKALKAVGLQVTAQRLAVYQAVCSSPHAIADDICKAVRMELGVISRQAVYDALKVMSEHGIIRRIQPAGSAARYEHRVDNHHHLACRQCGSLIDVNCAVGKAPCLIAEHDHGYKIDEAEVTYWGFCPACQNKTTNDT</sequence>
<dbReference type="OrthoDB" id="8659436at2"/>
<dbReference type="InterPro" id="IPR043135">
    <property type="entry name" value="Fur_C"/>
</dbReference>
<protein>
    <recommendedName>
        <fullName evidence="12">Ferric uptake regulation protein</fullName>
    </recommendedName>
</protein>
<feature type="binding site" evidence="11">
    <location>
        <position position="101"/>
    </location>
    <ligand>
        <name>Zn(2+)</name>
        <dbReference type="ChEBI" id="CHEBI:29105"/>
    </ligand>
</feature>
<evidence type="ECO:0000313" key="14">
    <source>
        <dbReference type="Proteomes" id="UP000250079"/>
    </source>
</evidence>
<dbReference type="Gene3D" id="3.30.1490.190">
    <property type="match status" value="1"/>
</dbReference>
<dbReference type="InterPro" id="IPR036390">
    <property type="entry name" value="WH_DNA-bd_sf"/>
</dbReference>
<dbReference type="RefSeq" id="WP_088918211.1">
    <property type="nucleotide sequence ID" value="NZ_CP018632.1"/>
</dbReference>
<evidence type="ECO:0000256" key="7">
    <source>
        <dbReference type="ARBA" id="ARBA00023004"/>
    </source>
</evidence>
<evidence type="ECO:0000256" key="2">
    <source>
        <dbReference type="ARBA" id="ARBA00007957"/>
    </source>
</evidence>
<proteinExistence type="inferred from homology"/>
<dbReference type="KEGG" id="gai:IMCC3135_14315"/>
<keyword evidence="8 12" id="KW-0805">Transcription regulation</keyword>
<dbReference type="GO" id="GO:0005737">
    <property type="term" value="C:cytoplasm"/>
    <property type="evidence" value="ECO:0007669"/>
    <property type="project" value="UniProtKB-SubCell"/>
</dbReference>
<dbReference type="InterPro" id="IPR002481">
    <property type="entry name" value="FUR"/>
</dbReference>
<dbReference type="Gene3D" id="1.10.10.10">
    <property type="entry name" value="Winged helix-like DNA-binding domain superfamily/Winged helix DNA-binding domain"/>
    <property type="match status" value="1"/>
</dbReference>
<evidence type="ECO:0000256" key="3">
    <source>
        <dbReference type="ARBA" id="ARBA00022490"/>
    </source>
</evidence>
<dbReference type="PANTHER" id="PTHR33202">
    <property type="entry name" value="ZINC UPTAKE REGULATION PROTEIN"/>
    <property type="match status" value="1"/>
</dbReference>
<name>A0A2Z2NT82_9GAMM</name>
<dbReference type="GO" id="GO:0045892">
    <property type="term" value="P:negative regulation of DNA-templated transcription"/>
    <property type="evidence" value="ECO:0007669"/>
    <property type="project" value="TreeGrafter"/>
</dbReference>
<feature type="binding site" evidence="11">
    <location>
        <position position="144"/>
    </location>
    <ligand>
        <name>Zn(2+)</name>
        <dbReference type="ChEBI" id="CHEBI:29105"/>
    </ligand>
</feature>
<dbReference type="EMBL" id="CP018632">
    <property type="protein sequence ID" value="ASJ72948.1"/>
    <property type="molecule type" value="Genomic_DNA"/>
</dbReference>
<gene>
    <name evidence="13" type="primary">furA</name>
    <name evidence="12" type="synonym">fur</name>
    <name evidence="13" type="ORF">IMCC3135_14315</name>
</gene>
<evidence type="ECO:0000256" key="1">
    <source>
        <dbReference type="ARBA" id="ARBA00004496"/>
    </source>
</evidence>
<dbReference type="Proteomes" id="UP000250079">
    <property type="component" value="Chromosome"/>
</dbReference>
<evidence type="ECO:0000256" key="9">
    <source>
        <dbReference type="ARBA" id="ARBA00023125"/>
    </source>
</evidence>
<keyword evidence="6 11" id="KW-0862">Zinc</keyword>
<keyword evidence="4 12" id="KW-0678">Repressor</keyword>
<feature type="binding site" evidence="11">
    <location>
        <position position="104"/>
    </location>
    <ligand>
        <name>Zn(2+)</name>
        <dbReference type="ChEBI" id="CHEBI:29105"/>
    </ligand>
</feature>
<dbReference type="Pfam" id="PF01475">
    <property type="entry name" value="FUR"/>
    <property type="match status" value="1"/>
</dbReference>
<keyword evidence="3 12" id="KW-0963">Cytoplasm</keyword>
<evidence type="ECO:0000256" key="11">
    <source>
        <dbReference type="PIRSR" id="PIRSR602481-1"/>
    </source>
</evidence>
<evidence type="ECO:0000256" key="8">
    <source>
        <dbReference type="ARBA" id="ARBA00023015"/>
    </source>
</evidence>
<evidence type="ECO:0000256" key="12">
    <source>
        <dbReference type="RuleBase" id="RU364037"/>
    </source>
</evidence>
<dbReference type="InterPro" id="IPR036388">
    <property type="entry name" value="WH-like_DNA-bd_sf"/>
</dbReference>
<keyword evidence="14" id="KW-1185">Reference proteome</keyword>
<comment type="subunit">
    <text evidence="12">Homodimer.</text>
</comment>
<accession>A0A2Z2NT82</accession>
<comment type="subcellular location">
    <subcellularLocation>
        <location evidence="1 12">Cytoplasm</location>
    </subcellularLocation>
</comment>
<keyword evidence="9 12" id="KW-0238">DNA-binding</keyword>
<keyword evidence="5 11" id="KW-0479">Metal-binding</keyword>
<evidence type="ECO:0000256" key="4">
    <source>
        <dbReference type="ARBA" id="ARBA00022491"/>
    </source>
</evidence>
<dbReference type="AlphaFoldDB" id="A0A2Z2NT82"/>
<dbReference type="SUPFAM" id="SSF46785">
    <property type="entry name" value="Winged helix' DNA-binding domain"/>
    <property type="match status" value="1"/>
</dbReference>